<evidence type="ECO:0000313" key="3">
    <source>
        <dbReference type="Proteomes" id="UP000000225"/>
    </source>
</evidence>
<feature type="transmembrane region" description="Helical" evidence="1">
    <location>
        <begin position="69"/>
        <end position="85"/>
    </location>
</feature>
<dbReference type="EMBL" id="CP000644">
    <property type="protein sequence ID" value="ABO89550.1"/>
    <property type="molecule type" value="Genomic_DNA"/>
</dbReference>
<dbReference type="KEGG" id="asa:ASA_1452"/>
<keyword evidence="1" id="KW-1133">Transmembrane helix</keyword>
<dbReference type="STRING" id="29491.GCA_000820065_01970"/>
<dbReference type="AlphaFoldDB" id="A4SKX8"/>
<sequence>MVVAIRLSVLLLRVLLVFIALSISSTLVIYSTRVIEALFLAITLCFLIISRGGIWDWHKTVSLIMLKRGIMLWIPLILMLIYMRLDRLFVEYYLGFEELAMYGVANQILEQAVLIISIVVQSIAPIMLYGRKVKNIRTVILYILLFTFFLQLLGWVWLSDIIALIFGQHYQPAAALAKMMLPALSFMAVDSILMQRLYRDGKYILILFKWSLLSIISFLITGCF</sequence>
<accession>A4SKX8</accession>
<dbReference type="HOGENOM" id="CLU_1232883_0_0_6"/>
<dbReference type="Proteomes" id="UP000000225">
    <property type="component" value="Chromosome"/>
</dbReference>
<feature type="transmembrane region" description="Helical" evidence="1">
    <location>
        <begin position="37"/>
        <end position="57"/>
    </location>
</feature>
<feature type="transmembrane region" description="Helical" evidence="1">
    <location>
        <begin position="7"/>
        <end position="31"/>
    </location>
</feature>
<keyword evidence="1" id="KW-0472">Membrane</keyword>
<organism evidence="2 3">
    <name type="scientific">Aeromonas salmonicida (strain A449)</name>
    <dbReference type="NCBI Taxonomy" id="382245"/>
    <lineage>
        <taxon>Bacteria</taxon>
        <taxon>Pseudomonadati</taxon>
        <taxon>Pseudomonadota</taxon>
        <taxon>Gammaproteobacteria</taxon>
        <taxon>Aeromonadales</taxon>
        <taxon>Aeromonadaceae</taxon>
        <taxon>Aeromonas</taxon>
    </lineage>
</organism>
<evidence type="ECO:0000256" key="1">
    <source>
        <dbReference type="SAM" id="Phobius"/>
    </source>
</evidence>
<feature type="transmembrane region" description="Helical" evidence="1">
    <location>
        <begin position="201"/>
        <end position="220"/>
    </location>
</feature>
<dbReference type="eggNOG" id="COG2244">
    <property type="taxonomic scope" value="Bacteria"/>
</dbReference>
<reference evidence="3" key="1">
    <citation type="journal article" date="2008" name="BMC Genomics">
        <title>The genome of Aeromonas salmonicida subsp. salmonicida A449: insights into the evolution of a fish pathogen.</title>
        <authorList>
            <person name="Reith M.E."/>
            <person name="Singh R.K."/>
            <person name="Curtis B."/>
            <person name="Boyd J.M."/>
            <person name="Bouevitch A."/>
            <person name="Kimball J."/>
            <person name="Munholland J."/>
            <person name="Murphy C."/>
            <person name="Sarty D."/>
            <person name="Williams J."/>
            <person name="Nash J.H."/>
            <person name="Johnson S.C."/>
            <person name="Brown L.L."/>
        </authorList>
    </citation>
    <scope>NUCLEOTIDE SEQUENCE [LARGE SCALE GENOMIC DNA]</scope>
    <source>
        <strain evidence="3">A449</strain>
    </source>
</reference>
<name>A4SKX8_AERS4</name>
<dbReference type="InterPro" id="IPR052556">
    <property type="entry name" value="PolySynth_Transporter"/>
</dbReference>
<feature type="transmembrane region" description="Helical" evidence="1">
    <location>
        <begin position="170"/>
        <end position="189"/>
    </location>
</feature>
<evidence type="ECO:0000313" key="2">
    <source>
        <dbReference type="EMBL" id="ABO89550.1"/>
    </source>
</evidence>
<feature type="transmembrane region" description="Helical" evidence="1">
    <location>
        <begin position="139"/>
        <end position="158"/>
    </location>
</feature>
<dbReference type="PANTHER" id="PTHR43424:SF1">
    <property type="entry name" value="LOCUS PUTATIVE PROTEIN 1-RELATED"/>
    <property type="match status" value="1"/>
</dbReference>
<gene>
    <name evidence="2" type="ordered locus">ASA_1452</name>
</gene>
<keyword evidence="1" id="KW-0812">Transmembrane</keyword>
<dbReference type="PANTHER" id="PTHR43424">
    <property type="entry name" value="LOCUS PUTATIVE PROTEIN 1-RELATED"/>
    <property type="match status" value="1"/>
</dbReference>
<protein>
    <submittedName>
        <fullName evidence="2">Uncharacterized protein</fullName>
    </submittedName>
</protein>
<proteinExistence type="predicted"/>
<feature type="transmembrane region" description="Helical" evidence="1">
    <location>
        <begin position="105"/>
        <end position="127"/>
    </location>
</feature>